<dbReference type="Pfam" id="PF00496">
    <property type="entry name" value="SBP_bac_5"/>
    <property type="match status" value="1"/>
</dbReference>
<evidence type="ECO:0000313" key="5">
    <source>
        <dbReference type="EMBL" id="SIO07358.1"/>
    </source>
</evidence>
<dbReference type="PANTHER" id="PTHR30290">
    <property type="entry name" value="PERIPLASMIC BINDING COMPONENT OF ABC TRANSPORTER"/>
    <property type="match status" value="1"/>
</dbReference>
<dbReference type="GO" id="GO:1904680">
    <property type="term" value="F:peptide transmembrane transporter activity"/>
    <property type="evidence" value="ECO:0007669"/>
    <property type="project" value="TreeGrafter"/>
</dbReference>
<dbReference type="SUPFAM" id="SSF53850">
    <property type="entry name" value="Periplasmic binding protein-like II"/>
    <property type="match status" value="1"/>
</dbReference>
<evidence type="ECO:0000256" key="1">
    <source>
        <dbReference type="ARBA" id="ARBA00004418"/>
    </source>
</evidence>
<dbReference type="PANTHER" id="PTHR30290:SF62">
    <property type="entry name" value="OLIGOPEPTIDE ABC TRANSPORTER, PERIPLASMIC OLIGOPEPTIDE-BINDING PROTEIN"/>
    <property type="match status" value="1"/>
</dbReference>
<feature type="chain" id="PRO_5012116578" evidence="3">
    <location>
        <begin position="22"/>
        <end position="630"/>
    </location>
</feature>
<accession>A0A1N6GIJ0</accession>
<dbReference type="STRING" id="1217970.SAMN05444002_2517"/>
<dbReference type="Gene3D" id="3.10.105.10">
    <property type="entry name" value="Dipeptide-binding Protein, Domain 3"/>
    <property type="match status" value="1"/>
</dbReference>
<dbReference type="GO" id="GO:0015833">
    <property type="term" value="P:peptide transport"/>
    <property type="evidence" value="ECO:0007669"/>
    <property type="project" value="TreeGrafter"/>
</dbReference>
<dbReference type="PIRSF" id="PIRSF002741">
    <property type="entry name" value="MppA"/>
    <property type="match status" value="1"/>
</dbReference>
<dbReference type="GO" id="GO:0030288">
    <property type="term" value="C:outer membrane-bounded periplasmic space"/>
    <property type="evidence" value="ECO:0007669"/>
    <property type="project" value="UniProtKB-ARBA"/>
</dbReference>
<comment type="subcellular location">
    <subcellularLocation>
        <location evidence="1">Periplasm</location>
    </subcellularLocation>
</comment>
<sequence>MSRVATAIGLVCLGTALQAQAKGERPEFAALVASGDLPPVAERVSDEPQVVDFGDVGTYGGKWRFGLASSGDDGTMRQHVGTNGLVRWHHNREDLIPNVARGWDVSEDGTEFTFYLRKGMRWSDGAPLTTEDVAFAINDVLLNSDYGALSTRFKAGEDPMSLEVIDETTFKIVFPRANGEFLGQMAREEGAAIVFYAKHYCATFHPDYNDNLQPLIDAAGASDWQTLFVQKCGDPTEGQRWLNPERPVLDPWVMENPLDGGATVVTLSANPYFWQVDAAGNQLPYIGALEGRIFQDPEAMTLAAIAGQFDFQARGIDAAANRPVLADNRDAGDYQLYEVVGVGGNYNWIQPNLNHKDPVIANLFNQKDFRIALSIGMDRQEVIDTALLGDGTPWQTGPWEGKKLYNERLATQYLEYDPEKANALLDGLGLDQRNDEGIRLMSDGRPARFLIDIRNTYPQIIDMIQVVRAQWAEIGIAIDLNVVDRSLHKLRSANADHDFTADSGNTTLSPGQLPSALLPIDDSSRHAPLWTEWYTTGGASGVEPPEHVKKRYEIWEAINSNVDPDRRVTLYQQLSDIAAEEFEAFGVTKNPSTYGVVKNGLMNVLPGMVSTSQWPSPANVFMPQSWYWNG</sequence>
<keyword evidence="3" id="KW-0732">Signal</keyword>
<organism evidence="5 6">
    <name type="scientific">Vannielia litorea</name>
    <dbReference type="NCBI Taxonomy" id="1217970"/>
    <lineage>
        <taxon>Bacteria</taxon>
        <taxon>Pseudomonadati</taxon>
        <taxon>Pseudomonadota</taxon>
        <taxon>Alphaproteobacteria</taxon>
        <taxon>Rhodobacterales</taxon>
        <taxon>Paracoccaceae</taxon>
        <taxon>Vannielia</taxon>
    </lineage>
</organism>
<dbReference type="InterPro" id="IPR000914">
    <property type="entry name" value="SBP_5_dom"/>
</dbReference>
<dbReference type="GO" id="GO:0043190">
    <property type="term" value="C:ATP-binding cassette (ABC) transporter complex"/>
    <property type="evidence" value="ECO:0007669"/>
    <property type="project" value="InterPro"/>
</dbReference>
<protein>
    <submittedName>
        <fullName evidence="5">Peptide/nickel transport system substrate-binding protein</fullName>
    </submittedName>
</protein>
<dbReference type="InterPro" id="IPR030678">
    <property type="entry name" value="Peptide/Ni-bd"/>
</dbReference>
<dbReference type="Proteomes" id="UP000184932">
    <property type="component" value="Unassembled WGS sequence"/>
</dbReference>
<evidence type="ECO:0000313" key="6">
    <source>
        <dbReference type="Proteomes" id="UP000184932"/>
    </source>
</evidence>
<feature type="signal peptide" evidence="3">
    <location>
        <begin position="1"/>
        <end position="21"/>
    </location>
</feature>
<dbReference type="InterPro" id="IPR039424">
    <property type="entry name" value="SBP_5"/>
</dbReference>
<evidence type="ECO:0000256" key="2">
    <source>
        <dbReference type="ARBA" id="ARBA00005695"/>
    </source>
</evidence>
<keyword evidence="6" id="KW-1185">Reference proteome</keyword>
<name>A0A1N6GIJ0_9RHOB</name>
<gene>
    <name evidence="5" type="ORF">SAMN05444002_2517</name>
</gene>
<comment type="similarity">
    <text evidence="2">Belongs to the bacterial solute-binding protein 5 family.</text>
</comment>
<dbReference type="AlphaFoldDB" id="A0A1N6GIJ0"/>
<evidence type="ECO:0000256" key="3">
    <source>
        <dbReference type="SAM" id="SignalP"/>
    </source>
</evidence>
<evidence type="ECO:0000259" key="4">
    <source>
        <dbReference type="Pfam" id="PF00496"/>
    </source>
</evidence>
<dbReference type="EMBL" id="FSRL01000001">
    <property type="protein sequence ID" value="SIO07358.1"/>
    <property type="molecule type" value="Genomic_DNA"/>
</dbReference>
<dbReference type="CDD" id="cd08500">
    <property type="entry name" value="PBP2_NikA_DppA_OppA_like_4"/>
    <property type="match status" value="1"/>
</dbReference>
<dbReference type="Gene3D" id="3.40.190.10">
    <property type="entry name" value="Periplasmic binding protein-like II"/>
    <property type="match status" value="1"/>
</dbReference>
<feature type="domain" description="Solute-binding protein family 5" evidence="4">
    <location>
        <begin position="95"/>
        <end position="512"/>
    </location>
</feature>
<reference evidence="6" key="1">
    <citation type="submission" date="2016-11" db="EMBL/GenBank/DDBJ databases">
        <authorList>
            <person name="Varghese N."/>
            <person name="Submissions S."/>
        </authorList>
    </citation>
    <scope>NUCLEOTIDE SEQUENCE [LARGE SCALE GENOMIC DNA]</scope>
    <source>
        <strain evidence="6">DSM 29440</strain>
    </source>
</reference>
<proteinExistence type="inferred from homology"/>